<dbReference type="Pfam" id="PF03168">
    <property type="entry name" value="LEA_2"/>
    <property type="match status" value="1"/>
</dbReference>
<accession>A0A932G049</accession>
<reference evidence="3" key="1">
    <citation type="submission" date="2020-07" db="EMBL/GenBank/DDBJ databases">
        <title>Huge and variable diversity of episymbiotic CPR bacteria and DPANN archaea in groundwater ecosystems.</title>
        <authorList>
            <person name="He C.Y."/>
            <person name="Keren R."/>
            <person name="Whittaker M."/>
            <person name="Farag I.F."/>
            <person name="Doudna J."/>
            <person name="Cate J.H.D."/>
            <person name="Banfield J.F."/>
        </authorList>
    </citation>
    <scope>NUCLEOTIDE SEQUENCE</scope>
    <source>
        <strain evidence="3">NC_groundwater_672_Ag_B-0.1um_62_36</strain>
    </source>
</reference>
<proteinExistence type="inferred from homology"/>
<evidence type="ECO:0000313" key="3">
    <source>
        <dbReference type="EMBL" id="MBI2876055.1"/>
    </source>
</evidence>
<comment type="caution">
    <text evidence="3">The sequence shown here is derived from an EMBL/GenBank/DDBJ whole genome shotgun (WGS) entry which is preliminary data.</text>
</comment>
<dbReference type="GO" id="GO:0009269">
    <property type="term" value="P:response to desiccation"/>
    <property type="evidence" value="ECO:0007669"/>
    <property type="project" value="InterPro"/>
</dbReference>
<feature type="domain" description="Water stress and hypersensitive response" evidence="2">
    <location>
        <begin position="34"/>
        <end position="154"/>
    </location>
</feature>
<dbReference type="PANTHER" id="PTHR31459">
    <property type="match status" value="1"/>
</dbReference>
<protein>
    <submittedName>
        <fullName evidence="3">LEA type 2 family protein</fullName>
    </submittedName>
</protein>
<evidence type="ECO:0000256" key="1">
    <source>
        <dbReference type="ARBA" id="ARBA00005960"/>
    </source>
</evidence>
<dbReference type="Proteomes" id="UP000769766">
    <property type="component" value="Unassembled WGS sequence"/>
</dbReference>
<organism evidence="3 4">
    <name type="scientific">Tectimicrobiota bacterium</name>
    <dbReference type="NCBI Taxonomy" id="2528274"/>
    <lineage>
        <taxon>Bacteria</taxon>
        <taxon>Pseudomonadati</taxon>
        <taxon>Nitrospinota/Tectimicrobiota group</taxon>
        <taxon>Candidatus Tectimicrobiota</taxon>
    </lineage>
</organism>
<evidence type="ECO:0000313" key="4">
    <source>
        <dbReference type="Proteomes" id="UP000769766"/>
    </source>
</evidence>
<dbReference type="PROSITE" id="PS51257">
    <property type="entry name" value="PROKAR_LIPOPROTEIN"/>
    <property type="match status" value="1"/>
</dbReference>
<name>A0A932G049_UNCTE</name>
<evidence type="ECO:0000259" key="2">
    <source>
        <dbReference type="SMART" id="SM00769"/>
    </source>
</evidence>
<dbReference type="GO" id="GO:0005829">
    <property type="term" value="C:cytosol"/>
    <property type="evidence" value="ECO:0007669"/>
    <property type="project" value="TreeGrafter"/>
</dbReference>
<dbReference type="InterPro" id="IPR013990">
    <property type="entry name" value="WHy-dom"/>
</dbReference>
<dbReference type="InterPro" id="IPR004864">
    <property type="entry name" value="LEA_2"/>
</dbReference>
<dbReference type="SUPFAM" id="SSF117070">
    <property type="entry name" value="LEA14-like"/>
    <property type="match status" value="1"/>
</dbReference>
<dbReference type="SMART" id="SM00769">
    <property type="entry name" value="WHy"/>
    <property type="match status" value="1"/>
</dbReference>
<dbReference type="PANTHER" id="PTHR31459:SF19">
    <property type="entry name" value="DESICCATION-RELATED PROTEIN LEA14-RELATED"/>
    <property type="match status" value="1"/>
</dbReference>
<sequence length="166" mass="18990">MNVFARRPFRLPCLILLLLLSSCSWIKKTMRPDISLENVIIQEVSLSAASLVLELKVENPNLFDITLKGLDFNFYLNDAFMGKGGMGEEIAIKKRAATVVPVPFSCQYQDLFEIARLLFRDGPKDYRIQGTITLDTFFWDTQKPFDYKGKIKLKGRKSKRSSFSVP</sequence>
<comment type="similarity">
    <text evidence="1">Belongs to the LEA type 2 family.</text>
</comment>
<dbReference type="Gene3D" id="2.60.40.1820">
    <property type="match status" value="1"/>
</dbReference>
<dbReference type="InterPro" id="IPR045043">
    <property type="entry name" value="Lea14-like"/>
</dbReference>
<dbReference type="AlphaFoldDB" id="A0A932G049"/>
<gene>
    <name evidence="3" type="ORF">HYY20_04165</name>
</gene>
<dbReference type="EMBL" id="JACPRF010000128">
    <property type="protein sequence ID" value="MBI2876055.1"/>
    <property type="molecule type" value="Genomic_DNA"/>
</dbReference>